<reference evidence="1" key="1">
    <citation type="submission" date="2020-05" db="EMBL/GenBank/DDBJ databases">
        <authorList>
            <person name="Chiriac C."/>
            <person name="Salcher M."/>
            <person name="Ghai R."/>
            <person name="Kavagutti S V."/>
        </authorList>
    </citation>
    <scope>NUCLEOTIDE SEQUENCE</scope>
</reference>
<proteinExistence type="predicted"/>
<name>A0A6J5SGT2_9CAUD</name>
<organism evidence="1">
    <name type="scientific">uncultured Caudovirales phage</name>
    <dbReference type="NCBI Taxonomy" id="2100421"/>
    <lineage>
        <taxon>Viruses</taxon>
        <taxon>Duplodnaviria</taxon>
        <taxon>Heunggongvirae</taxon>
        <taxon>Uroviricota</taxon>
        <taxon>Caudoviricetes</taxon>
        <taxon>Peduoviridae</taxon>
        <taxon>Maltschvirus</taxon>
        <taxon>Maltschvirus maltsch</taxon>
    </lineage>
</organism>
<sequence>MEIATVKDLGNRYQVNETIFVPKEGGRQKDIEAVREWIAAGGIVDPEFSLAEIKAKKIADIKAIRDTKNVETLVDTQASTLDAEGNPTGNSSYFVFYTSRHPTNPAADPSGILTGAMLLNQTIPYSTKSPSGEKITVAITPEIARSLSVHIALRNNNNYKLSDAIEAAVKAATSQEEIEAITWNVSYLGE</sequence>
<accession>A0A6J5SGT2</accession>
<evidence type="ECO:0000313" key="1">
    <source>
        <dbReference type="EMBL" id="CAB4213312.1"/>
    </source>
</evidence>
<gene>
    <name evidence="1" type="ORF">UFOVP1451_3</name>
</gene>
<dbReference type="EMBL" id="LR797397">
    <property type="protein sequence ID" value="CAB4213312.1"/>
    <property type="molecule type" value="Genomic_DNA"/>
</dbReference>
<protein>
    <submittedName>
        <fullName evidence="1">Uncharacterized protein</fullName>
    </submittedName>
</protein>